<evidence type="ECO:0000256" key="2">
    <source>
        <dbReference type="ARBA" id="ARBA00020675"/>
    </source>
</evidence>
<feature type="region of interest" description="Disordered" evidence="9">
    <location>
        <begin position="1"/>
        <end position="32"/>
    </location>
</feature>
<feature type="binding site" evidence="7">
    <location>
        <begin position="331"/>
        <end position="338"/>
    </location>
    <ligand>
        <name>GTP</name>
        <dbReference type="ChEBI" id="CHEBI:37565"/>
    </ligand>
</feature>
<evidence type="ECO:0000256" key="6">
    <source>
        <dbReference type="ARBA" id="ARBA00023134"/>
    </source>
</evidence>
<keyword evidence="5 7" id="KW-0648">Protein biosynthesis</keyword>
<dbReference type="NCBIfam" id="TIGR00231">
    <property type="entry name" value="small_GTP"/>
    <property type="match status" value="1"/>
</dbReference>
<dbReference type="HAMAP" id="MF_00100_B">
    <property type="entry name" value="IF_2_B"/>
    <property type="match status" value="1"/>
</dbReference>
<dbReference type="CDD" id="cd03692">
    <property type="entry name" value="mtIF2_IVc"/>
    <property type="match status" value="1"/>
</dbReference>
<comment type="caution">
    <text evidence="7">Lacks conserved residue(s) required for the propagation of feature annotation.</text>
</comment>
<keyword evidence="6 7" id="KW-0342">GTP-binding</keyword>
<dbReference type="Gene3D" id="3.40.50.10050">
    <property type="entry name" value="Translation initiation factor IF- 2, domain 3"/>
    <property type="match status" value="1"/>
</dbReference>
<dbReference type="PROSITE" id="PS51722">
    <property type="entry name" value="G_TR_2"/>
    <property type="match status" value="1"/>
</dbReference>
<dbReference type="EMBL" id="JARGYT010000011">
    <property type="protein sequence ID" value="MDZ5761945.1"/>
    <property type="molecule type" value="Genomic_DNA"/>
</dbReference>
<dbReference type="PANTHER" id="PTHR43381">
    <property type="entry name" value="TRANSLATION INITIATION FACTOR IF-2-RELATED"/>
    <property type="match status" value="1"/>
</dbReference>
<dbReference type="InterPro" id="IPR036925">
    <property type="entry name" value="TIF_IF2_dom3_sf"/>
</dbReference>
<dbReference type="NCBIfam" id="TIGR00487">
    <property type="entry name" value="IF-2"/>
    <property type="match status" value="1"/>
</dbReference>
<comment type="caution">
    <text evidence="11">The sequence shown here is derived from an EMBL/GenBank/DDBJ whole genome shotgun (WGS) entry which is preliminary data.</text>
</comment>
<keyword evidence="3 7" id="KW-0396">Initiation factor</keyword>
<name>A0ABU5L7R7_9RICK</name>
<dbReference type="InterPro" id="IPR015760">
    <property type="entry name" value="TIF_IF2"/>
</dbReference>
<dbReference type="SUPFAM" id="SSF52156">
    <property type="entry name" value="Initiation factor IF2/eIF5b, domain 3"/>
    <property type="match status" value="1"/>
</dbReference>
<dbReference type="Pfam" id="PF22042">
    <property type="entry name" value="EF-G_D2"/>
    <property type="match status" value="1"/>
</dbReference>
<evidence type="ECO:0000256" key="5">
    <source>
        <dbReference type="ARBA" id="ARBA00022917"/>
    </source>
</evidence>
<keyword evidence="4 7" id="KW-0547">Nucleotide-binding</keyword>
<protein>
    <recommendedName>
        <fullName evidence="2 7">Translation initiation factor IF-2</fullName>
    </recommendedName>
</protein>
<dbReference type="InterPro" id="IPR053905">
    <property type="entry name" value="EF-G-like_DII"/>
</dbReference>
<dbReference type="InterPro" id="IPR000795">
    <property type="entry name" value="T_Tr_GTP-bd_dom"/>
</dbReference>
<feature type="binding site" evidence="7">
    <location>
        <begin position="378"/>
        <end position="382"/>
    </location>
    <ligand>
        <name>GTP</name>
        <dbReference type="ChEBI" id="CHEBI:37565"/>
    </ligand>
</feature>
<gene>
    <name evidence="7" type="primary">infB</name>
    <name evidence="11" type="ORF">Cyrtocomes_00309</name>
</gene>
<evidence type="ECO:0000256" key="7">
    <source>
        <dbReference type="HAMAP-Rule" id="MF_00100"/>
    </source>
</evidence>
<reference evidence="11 12" key="1">
    <citation type="submission" date="2023-02" db="EMBL/GenBank/DDBJ databases">
        <title>Host association and intracellularity evolved multiple times independently in the Rickettsiales.</title>
        <authorList>
            <person name="Castelli M."/>
            <person name="Nardi T."/>
            <person name="Gammuto L."/>
            <person name="Bellinzona G."/>
            <person name="Sabaneyeva E."/>
            <person name="Potekhin A."/>
            <person name="Serra V."/>
            <person name="Petroni G."/>
            <person name="Sassera D."/>
        </authorList>
    </citation>
    <scope>NUCLEOTIDE SEQUENCE [LARGE SCALE GENOMIC DNA]</scope>
    <source>
        <strain evidence="11 12">BOD18</strain>
    </source>
</reference>
<evidence type="ECO:0000256" key="3">
    <source>
        <dbReference type="ARBA" id="ARBA00022540"/>
    </source>
</evidence>
<dbReference type="PANTHER" id="PTHR43381:SF5">
    <property type="entry name" value="TR-TYPE G DOMAIN-CONTAINING PROTEIN"/>
    <property type="match status" value="1"/>
</dbReference>
<dbReference type="RefSeq" id="WP_322497443.1">
    <property type="nucleotide sequence ID" value="NZ_JARGYT010000011.1"/>
</dbReference>
<dbReference type="CDD" id="cd01887">
    <property type="entry name" value="IF2_eIF5B"/>
    <property type="match status" value="1"/>
</dbReference>
<evidence type="ECO:0000313" key="11">
    <source>
        <dbReference type="EMBL" id="MDZ5761945.1"/>
    </source>
</evidence>
<accession>A0ABU5L7R7</accession>
<keyword evidence="7" id="KW-0963">Cytoplasm</keyword>
<organism evidence="11 12">
    <name type="scientific">Candidatus Cyrtobacter comes</name>
    <dbReference type="NCBI Taxonomy" id="675776"/>
    <lineage>
        <taxon>Bacteria</taxon>
        <taxon>Pseudomonadati</taxon>
        <taxon>Pseudomonadota</taxon>
        <taxon>Alphaproteobacteria</taxon>
        <taxon>Rickettsiales</taxon>
        <taxon>Candidatus Midichloriaceae</taxon>
        <taxon>Candidatus Cyrtobacter</taxon>
    </lineage>
</organism>
<evidence type="ECO:0000256" key="9">
    <source>
        <dbReference type="SAM" id="MobiDB-lite"/>
    </source>
</evidence>
<evidence type="ECO:0000256" key="1">
    <source>
        <dbReference type="ARBA" id="ARBA00007733"/>
    </source>
</evidence>
<evidence type="ECO:0000256" key="4">
    <source>
        <dbReference type="ARBA" id="ARBA00022741"/>
    </source>
</evidence>
<dbReference type="Pfam" id="PF00009">
    <property type="entry name" value="GTP_EFTU"/>
    <property type="match status" value="1"/>
</dbReference>
<dbReference type="Proteomes" id="UP001293791">
    <property type="component" value="Unassembled WGS sequence"/>
</dbReference>
<dbReference type="InterPro" id="IPR044145">
    <property type="entry name" value="IF2_II"/>
</dbReference>
<dbReference type="InterPro" id="IPR005225">
    <property type="entry name" value="Small_GTP-bd"/>
</dbReference>
<evidence type="ECO:0000256" key="8">
    <source>
        <dbReference type="RuleBase" id="RU000644"/>
    </source>
</evidence>
<keyword evidence="12" id="KW-1185">Reference proteome</keyword>
<comment type="similarity">
    <text evidence="1 7 8">Belongs to the TRAFAC class translation factor GTPase superfamily. Classic translation factor GTPase family. IF-2 subfamily.</text>
</comment>
<dbReference type="InterPro" id="IPR009000">
    <property type="entry name" value="Transl_B-barrel_sf"/>
</dbReference>
<dbReference type="InterPro" id="IPR000178">
    <property type="entry name" value="TF_IF2_bacterial-like"/>
</dbReference>
<dbReference type="Gene3D" id="3.40.50.300">
    <property type="entry name" value="P-loop containing nucleotide triphosphate hydrolases"/>
    <property type="match status" value="1"/>
</dbReference>
<dbReference type="GO" id="GO:0003743">
    <property type="term" value="F:translation initiation factor activity"/>
    <property type="evidence" value="ECO:0007669"/>
    <property type="project" value="UniProtKB-KW"/>
</dbReference>
<dbReference type="InterPro" id="IPR027417">
    <property type="entry name" value="P-loop_NTPase"/>
</dbReference>
<dbReference type="Pfam" id="PF04760">
    <property type="entry name" value="IF2_N"/>
    <property type="match status" value="1"/>
</dbReference>
<sequence length="821" mass="89112">MNKDNQIFKRKQLGIGGAKLGPGDTVKSEESVRTFRTPKPSVIVITKQHNKTKSQTSFSGLLTEEEKRRRLEILKANIERKKNLEQVRDQLAVDENVDADAAHIAIEAVAESYDNTEFVKKSLAVVESLKAVEPVSVEPVKDELGGAVDSKHSIQEDKKGLKRKTDKESEDLLKISKAFSSKRTGRKISLSQIQITADELGDDITVEKKLKLNKKKGKKFGGKNLAQAQQEQKNTLRVIEVPDSIAIQDLAAKMSAKATKLLAVLLKLGIKSTINQYISYDVAELLVEEFGHISKKVSSEIFEKELLDNVQTGFYREVREVKRAPVVTVMGHVDHGKTSLLDALKSTDVASGEHGGITQHIGAYNVILRNGKSITFLDTPGHEAFTKMRIRGAKVTDMVILVVAADDGIKEQTVEAISHAKAANSPIIVAVNKMDKPGANFQAVKNALLAHNVVSDDMGGDVMVVGVSAKTKVGLDELEEAILLQADFMDLKATIGGKTSGVVIESKMDKGRGAVATLLVQEGVLEVGSGIVAGTSMGKIKTLRDHNGNSVTSAIPSIPVEVLGLDKSPAAGDKFVVFSDESKAKALVDFRMNVEKEKRFGGMKSPINIFENRDNAKKELSLILKADVHGSLEAIKGSLEAITSDEWGVKIIHMAVGGITESDISLASATASTIVMFNVRNSSKILEKAKSIGIEVRGYNIIYDLINDVKVMIGGMLSPLIKEALMGKASVKQIFNLTKFGKIAGCIVNSGVFRKDLKARVIRGKDNIFEGQIKNLKRFTEEVKEVNTGFEFGISLDGFSTFEVGDIVEAISVSEEARVVQ</sequence>
<dbReference type="CDD" id="cd03702">
    <property type="entry name" value="IF2_mtIF2_II"/>
    <property type="match status" value="1"/>
</dbReference>
<feature type="binding site" evidence="7">
    <location>
        <begin position="432"/>
        <end position="435"/>
    </location>
    <ligand>
        <name>GTP</name>
        <dbReference type="ChEBI" id="CHEBI:37565"/>
    </ligand>
</feature>
<dbReference type="SUPFAM" id="SSF52540">
    <property type="entry name" value="P-loop containing nucleoside triphosphate hydrolases"/>
    <property type="match status" value="1"/>
</dbReference>
<dbReference type="Pfam" id="PF11987">
    <property type="entry name" value="IF-2"/>
    <property type="match status" value="1"/>
</dbReference>
<feature type="region of interest" description="Disordered" evidence="9">
    <location>
        <begin position="147"/>
        <end position="166"/>
    </location>
</feature>
<comment type="subcellular location">
    <subcellularLocation>
        <location evidence="7">Cytoplasm</location>
    </subcellularLocation>
</comment>
<evidence type="ECO:0000259" key="10">
    <source>
        <dbReference type="PROSITE" id="PS51722"/>
    </source>
</evidence>
<dbReference type="InterPro" id="IPR023115">
    <property type="entry name" value="TIF_IF2_dom3"/>
</dbReference>
<proteinExistence type="inferred from homology"/>
<evidence type="ECO:0000313" key="12">
    <source>
        <dbReference type="Proteomes" id="UP001293791"/>
    </source>
</evidence>
<dbReference type="InterPro" id="IPR006847">
    <property type="entry name" value="IF2_N"/>
</dbReference>
<dbReference type="SUPFAM" id="SSF50447">
    <property type="entry name" value="Translation proteins"/>
    <property type="match status" value="2"/>
</dbReference>
<comment type="function">
    <text evidence="7 8">One of the essential components for the initiation of protein synthesis. Protects formylmethionyl-tRNA from spontaneous hydrolysis and promotes its binding to the 30S ribosomal subunits. Also involved in the hydrolysis of GTP during the formation of the 70S ribosomal complex.</text>
</comment>
<dbReference type="Gene3D" id="2.40.30.10">
    <property type="entry name" value="Translation factors"/>
    <property type="match status" value="2"/>
</dbReference>
<feature type="domain" description="Tr-type G" evidence="10">
    <location>
        <begin position="322"/>
        <end position="492"/>
    </location>
</feature>